<reference evidence="1" key="1">
    <citation type="journal article" date="2020" name="mSystems">
        <title>Genome- and Community-Level Interaction Insights into Carbon Utilization and Element Cycling Functions of Hydrothermarchaeota in Hydrothermal Sediment.</title>
        <authorList>
            <person name="Zhou Z."/>
            <person name="Liu Y."/>
            <person name="Xu W."/>
            <person name="Pan J."/>
            <person name="Luo Z.H."/>
            <person name="Li M."/>
        </authorList>
    </citation>
    <scope>NUCLEOTIDE SEQUENCE [LARGE SCALE GENOMIC DNA]</scope>
    <source>
        <strain evidence="1">SpSt-697</strain>
    </source>
</reference>
<evidence type="ECO:0008006" key="2">
    <source>
        <dbReference type="Google" id="ProtNLM"/>
    </source>
</evidence>
<protein>
    <recommendedName>
        <fullName evidence="2">PIN domain-containing protein</fullName>
    </recommendedName>
</protein>
<evidence type="ECO:0000313" key="1">
    <source>
        <dbReference type="EMBL" id="HGK63638.1"/>
    </source>
</evidence>
<accession>A0A7V3ZV57</accession>
<proteinExistence type="predicted"/>
<comment type="caution">
    <text evidence="1">The sequence shown here is derived from an EMBL/GenBank/DDBJ whole genome shotgun (WGS) entry which is preliminary data.</text>
</comment>
<organism evidence="1">
    <name type="scientific">candidate division WOR-3 bacterium</name>
    <dbReference type="NCBI Taxonomy" id="2052148"/>
    <lineage>
        <taxon>Bacteria</taxon>
        <taxon>Bacteria division WOR-3</taxon>
    </lineage>
</organism>
<name>A0A7V3ZV57_UNCW3</name>
<gene>
    <name evidence="1" type="ORF">ENU74_03495</name>
</gene>
<dbReference type="AlphaFoldDB" id="A0A7V3ZV57"/>
<sequence>MKLKLYLTPSIFVGYFEKIKLPAFEALFDSLNKGEYFGFYSLLTLYELKALPSPLKEDVFNLISKTKLYECEYDLEDVTQLVNAYLEEKILPPEMEFSFCHIAIATVSEMDVFVSVDTTYSANQFLYQKFKKVNQKLGYGKTPEMRMPEEITGLLGPYENLKFIYEIRKKEYAERRAKDISLLEYLRNLHKQQRD</sequence>
<dbReference type="EMBL" id="DTDR01000089">
    <property type="protein sequence ID" value="HGK63638.1"/>
    <property type="molecule type" value="Genomic_DNA"/>
</dbReference>